<keyword evidence="1" id="KW-0472">Membrane</keyword>
<sequence>MKQRRHALFAFLASDYQAAQAWLEEQDRRGWELQSLSYWLPTARLVPKTREDIRYCVDLTRGYRDPSFAPDGFDQLVRDSGWTLVGTTRSGLDVYQSQPGRDPVPIQTDPELVRRRFFGREVVPSLASALLVAVLLALAARLILDPRFFLRLLPSTWELLRAVSLVVMSGFLLYWAVHNLVFWVRGRGGLPPVSRKGARFRGLLWSLTVLYWCIALLLPLADLGLVIFPPQVPPEELASQPLVLAEDLGLGPAETEGARRRSSPFLTELELEQRTESGWLDQTRWDCCSSWAADRMVQGTLAVYDGWGIQPAGLGFDQSWSGDHFLLLRQGDTVVLLQGPADWTDPDIRAILWAQLELS</sequence>
<reference evidence="2" key="1">
    <citation type="journal article" date="2021" name="PeerJ">
        <title>Extensive microbial diversity within the chicken gut microbiome revealed by metagenomics and culture.</title>
        <authorList>
            <person name="Gilroy R."/>
            <person name="Ravi A."/>
            <person name="Getino M."/>
            <person name="Pursley I."/>
            <person name="Horton D.L."/>
            <person name="Alikhan N.F."/>
            <person name="Baker D."/>
            <person name="Gharbi K."/>
            <person name="Hall N."/>
            <person name="Watson M."/>
            <person name="Adriaenssens E.M."/>
            <person name="Foster-Nyarko E."/>
            <person name="Jarju S."/>
            <person name="Secka A."/>
            <person name="Antonio M."/>
            <person name="Oren A."/>
            <person name="Chaudhuri R.R."/>
            <person name="La Ragione R."/>
            <person name="Hildebrand F."/>
            <person name="Pallen M.J."/>
        </authorList>
    </citation>
    <scope>NUCLEOTIDE SEQUENCE</scope>
    <source>
        <strain evidence="2">CHK186-1790</strain>
    </source>
</reference>
<dbReference type="AlphaFoldDB" id="A0A9D2SZC0"/>
<dbReference type="Pfam" id="PF11193">
    <property type="entry name" value="DUF2812"/>
    <property type="match status" value="1"/>
</dbReference>
<keyword evidence="1" id="KW-0812">Transmembrane</keyword>
<feature type="transmembrane region" description="Helical" evidence="1">
    <location>
        <begin position="122"/>
        <end position="144"/>
    </location>
</feature>
<accession>A0A9D2SZC0</accession>
<gene>
    <name evidence="2" type="ORF">H9701_03880</name>
</gene>
<proteinExistence type="predicted"/>
<organism evidence="2 3">
    <name type="scientific">Candidatus Intestinimonas pullistercoris</name>
    <dbReference type="NCBI Taxonomy" id="2838623"/>
    <lineage>
        <taxon>Bacteria</taxon>
        <taxon>Bacillati</taxon>
        <taxon>Bacillota</taxon>
        <taxon>Clostridia</taxon>
        <taxon>Eubacteriales</taxon>
        <taxon>Intestinimonas</taxon>
    </lineage>
</organism>
<dbReference type="Proteomes" id="UP000823882">
    <property type="component" value="Unassembled WGS sequence"/>
</dbReference>
<name>A0A9D2SZC0_9FIRM</name>
<evidence type="ECO:0000313" key="3">
    <source>
        <dbReference type="Proteomes" id="UP000823882"/>
    </source>
</evidence>
<feature type="transmembrane region" description="Helical" evidence="1">
    <location>
        <begin position="203"/>
        <end position="228"/>
    </location>
</feature>
<feature type="transmembrane region" description="Helical" evidence="1">
    <location>
        <begin position="159"/>
        <end position="182"/>
    </location>
</feature>
<protein>
    <submittedName>
        <fullName evidence="2">DUF2812 domain-containing protein</fullName>
    </submittedName>
</protein>
<dbReference type="InterPro" id="IPR021359">
    <property type="entry name" value="DUF2812"/>
</dbReference>
<keyword evidence="1" id="KW-1133">Transmembrane helix</keyword>
<evidence type="ECO:0000313" key="2">
    <source>
        <dbReference type="EMBL" id="HJC40677.1"/>
    </source>
</evidence>
<dbReference type="EMBL" id="DWWJ01000072">
    <property type="protein sequence ID" value="HJC40677.1"/>
    <property type="molecule type" value="Genomic_DNA"/>
</dbReference>
<evidence type="ECO:0000256" key="1">
    <source>
        <dbReference type="SAM" id="Phobius"/>
    </source>
</evidence>
<comment type="caution">
    <text evidence="2">The sequence shown here is derived from an EMBL/GenBank/DDBJ whole genome shotgun (WGS) entry which is preliminary data.</text>
</comment>
<reference evidence="2" key="2">
    <citation type="submission" date="2021-04" db="EMBL/GenBank/DDBJ databases">
        <authorList>
            <person name="Gilroy R."/>
        </authorList>
    </citation>
    <scope>NUCLEOTIDE SEQUENCE</scope>
    <source>
        <strain evidence="2">CHK186-1790</strain>
    </source>
</reference>